<evidence type="ECO:0000313" key="1">
    <source>
        <dbReference type="EMBL" id="MFE1352458.1"/>
    </source>
</evidence>
<dbReference type="EMBL" id="JBHYPX010000016">
    <property type="protein sequence ID" value="MFE1352458.1"/>
    <property type="molecule type" value="Genomic_DNA"/>
</dbReference>
<keyword evidence="1" id="KW-0378">Hydrolase</keyword>
<evidence type="ECO:0000313" key="2">
    <source>
        <dbReference type="Proteomes" id="UP001599542"/>
    </source>
</evidence>
<dbReference type="SUPFAM" id="SSF56784">
    <property type="entry name" value="HAD-like"/>
    <property type="match status" value="1"/>
</dbReference>
<keyword evidence="2" id="KW-1185">Reference proteome</keyword>
<dbReference type="RefSeq" id="WP_380325158.1">
    <property type="nucleotide sequence ID" value="NZ_JBHYPW010000028.1"/>
</dbReference>
<dbReference type="InterPro" id="IPR036412">
    <property type="entry name" value="HAD-like_sf"/>
</dbReference>
<dbReference type="Pfam" id="PF08282">
    <property type="entry name" value="Hydrolase_3"/>
    <property type="match status" value="1"/>
</dbReference>
<sequence>MPGPEQHRDTDLYVTDLDGTLLDADGRLPARSRAALAELLAARAPLTYCTARGLPDSGQALDGLPFTLPAGYYNGALIARPDTGEVLDERTLPPAATPPLLDALRAAGARPQLIGRTGTEQVVLTEPPGNPAEAAFHRARAGVDPRLRTAPGYPPRVDAAYALVCLDAAATVRALAETATALAPPGVAVTVFDASEHPGHLVLQIGAADADKGTAVRRIAELAGYRPDRLVVFGDSGNDLPMFAAARDAYAVAGATAAVRRLARQVIGPSALAAVPQKLHELLERPWPHP</sequence>
<dbReference type="EC" id="3.1.3.-" evidence="1"/>
<reference evidence="1 2" key="1">
    <citation type="submission" date="2024-09" db="EMBL/GenBank/DDBJ databases">
        <title>The Natural Products Discovery Center: Release of the First 8490 Sequenced Strains for Exploring Actinobacteria Biosynthetic Diversity.</title>
        <authorList>
            <person name="Kalkreuter E."/>
            <person name="Kautsar S.A."/>
            <person name="Yang D."/>
            <person name="Bader C.D."/>
            <person name="Teijaro C.N."/>
            <person name="Fluegel L."/>
            <person name="Davis C.M."/>
            <person name="Simpson J.R."/>
            <person name="Lauterbach L."/>
            <person name="Steele A.D."/>
            <person name="Gui C."/>
            <person name="Meng S."/>
            <person name="Li G."/>
            <person name="Viehrig K."/>
            <person name="Ye F."/>
            <person name="Su P."/>
            <person name="Kiefer A.F."/>
            <person name="Nichols A."/>
            <person name="Cepeda A.J."/>
            <person name="Yan W."/>
            <person name="Fan B."/>
            <person name="Jiang Y."/>
            <person name="Adhikari A."/>
            <person name="Zheng C.-J."/>
            <person name="Schuster L."/>
            <person name="Cowan T.M."/>
            <person name="Smanski M.J."/>
            <person name="Chevrette M.G."/>
            <person name="De Carvalho L.P.S."/>
            <person name="Shen B."/>
        </authorList>
    </citation>
    <scope>NUCLEOTIDE SEQUENCE [LARGE SCALE GENOMIC DNA]</scope>
    <source>
        <strain evidence="1 2">NPDC058753</strain>
    </source>
</reference>
<dbReference type="Gene3D" id="3.30.1240.10">
    <property type="match status" value="1"/>
</dbReference>
<gene>
    <name evidence="1" type="ORF">ACFW6T_10760</name>
</gene>
<dbReference type="GO" id="GO:0016787">
    <property type="term" value="F:hydrolase activity"/>
    <property type="evidence" value="ECO:0007669"/>
    <property type="project" value="UniProtKB-KW"/>
</dbReference>
<protein>
    <submittedName>
        <fullName evidence="1">HAD family hydrolase</fullName>
        <ecNumber evidence="1">3.1.3.-</ecNumber>
    </submittedName>
</protein>
<accession>A0ABW6GIK8</accession>
<dbReference type="Proteomes" id="UP001599542">
    <property type="component" value="Unassembled WGS sequence"/>
</dbReference>
<dbReference type="PANTHER" id="PTHR10000:SF8">
    <property type="entry name" value="HAD SUPERFAMILY HYDROLASE-LIKE, TYPE 3"/>
    <property type="match status" value="1"/>
</dbReference>
<name>A0ABW6GIK8_9ACTN</name>
<organism evidence="1 2">
    <name type="scientific">Kitasatospora phosalacinea</name>
    <dbReference type="NCBI Taxonomy" id="2065"/>
    <lineage>
        <taxon>Bacteria</taxon>
        <taxon>Bacillati</taxon>
        <taxon>Actinomycetota</taxon>
        <taxon>Actinomycetes</taxon>
        <taxon>Kitasatosporales</taxon>
        <taxon>Streptomycetaceae</taxon>
        <taxon>Kitasatospora</taxon>
    </lineage>
</organism>
<proteinExistence type="predicted"/>
<comment type="caution">
    <text evidence="1">The sequence shown here is derived from an EMBL/GenBank/DDBJ whole genome shotgun (WGS) entry which is preliminary data.</text>
</comment>
<dbReference type="InterPro" id="IPR023214">
    <property type="entry name" value="HAD_sf"/>
</dbReference>
<dbReference type="PANTHER" id="PTHR10000">
    <property type="entry name" value="PHOSPHOSERINE PHOSPHATASE"/>
    <property type="match status" value="1"/>
</dbReference>
<dbReference type="Gene3D" id="3.40.50.1000">
    <property type="entry name" value="HAD superfamily/HAD-like"/>
    <property type="match status" value="1"/>
</dbReference>